<evidence type="ECO:0000313" key="2">
    <source>
        <dbReference type="EMBL" id="RML41955.1"/>
    </source>
</evidence>
<protein>
    <submittedName>
        <fullName evidence="2">Exodeoxyribonuclease V, alpha subunit</fullName>
    </submittedName>
</protein>
<gene>
    <name evidence="2" type="ORF">APX70_07836</name>
</gene>
<reference evidence="2 3" key="1">
    <citation type="submission" date="2018-08" db="EMBL/GenBank/DDBJ databases">
        <title>Recombination of ecologically and evolutionarily significant loci maintains genetic cohesion in the Pseudomonas syringae species complex.</title>
        <authorList>
            <person name="Dillon M."/>
            <person name="Thakur S."/>
            <person name="Almeida R.N.D."/>
            <person name="Weir B.S."/>
            <person name="Guttman D.S."/>
        </authorList>
    </citation>
    <scope>NUCLEOTIDE SEQUENCE [LARGE SCALE GENOMIC DNA]</scope>
    <source>
        <strain evidence="2 3">88_10</strain>
    </source>
</reference>
<dbReference type="InterPro" id="IPR027417">
    <property type="entry name" value="P-loop_NTPase"/>
</dbReference>
<dbReference type="SUPFAM" id="SSF52540">
    <property type="entry name" value="P-loop containing nucleoside triphosphate hydrolases"/>
    <property type="match status" value="1"/>
</dbReference>
<name>A0A3M2VRQ4_PSEYM</name>
<evidence type="ECO:0000313" key="3">
    <source>
        <dbReference type="Proteomes" id="UP000282378"/>
    </source>
</evidence>
<dbReference type="InterPro" id="IPR027785">
    <property type="entry name" value="UvrD-like_helicase_C"/>
</dbReference>
<dbReference type="Proteomes" id="UP000282378">
    <property type="component" value="Unassembled WGS sequence"/>
</dbReference>
<evidence type="ECO:0000259" key="1">
    <source>
        <dbReference type="Pfam" id="PF13538"/>
    </source>
</evidence>
<dbReference type="Pfam" id="PF13538">
    <property type="entry name" value="UvrD_C_2"/>
    <property type="match status" value="1"/>
</dbReference>
<dbReference type="EMBL" id="RBNL01003936">
    <property type="protein sequence ID" value="RML41955.1"/>
    <property type="molecule type" value="Genomic_DNA"/>
</dbReference>
<organism evidence="2 3">
    <name type="scientific">Pseudomonas syringae pv. maculicola</name>
    <dbReference type="NCBI Taxonomy" id="59511"/>
    <lineage>
        <taxon>Bacteria</taxon>
        <taxon>Pseudomonadati</taxon>
        <taxon>Pseudomonadota</taxon>
        <taxon>Gammaproteobacteria</taxon>
        <taxon>Pseudomonadales</taxon>
        <taxon>Pseudomonadaceae</taxon>
        <taxon>Pseudomonas</taxon>
    </lineage>
</organism>
<feature type="non-terminal residue" evidence="2">
    <location>
        <position position="1"/>
    </location>
</feature>
<dbReference type="AlphaFoldDB" id="A0A3M2VRQ4"/>
<dbReference type="CDD" id="cd18809">
    <property type="entry name" value="SF1_C_RecD"/>
    <property type="match status" value="1"/>
</dbReference>
<comment type="caution">
    <text evidence="2">The sequence shown here is derived from an EMBL/GenBank/DDBJ whole genome shotgun (WGS) entry which is preliminary data.</text>
</comment>
<dbReference type="Gene3D" id="3.40.50.300">
    <property type="entry name" value="P-loop containing nucleotide triphosphate hydrolases"/>
    <property type="match status" value="1"/>
</dbReference>
<sequence length="74" mass="8239">DGSGGVRFVLPSRLNEVETVYAMTVHKSQGSEFAHTALILPEALNPVLTKELIYTGITRAKHWFSLIEPRQGIF</sequence>
<accession>A0A3M2VRQ4</accession>
<feature type="non-terminal residue" evidence="2">
    <location>
        <position position="74"/>
    </location>
</feature>
<feature type="domain" description="UvrD-like helicase C-terminal" evidence="1">
    <location>
        <begin position="20"/>
        <end position="66"/>
    </location>
</feature>
<proteinExistence type="predicted"/>